<dbReference type="Proteomes" id="UP000827976">
    <property type="component" value="Chromosome 17"/>
</dbReference>
<gene>
    <name evidence="1" type="ORF">IHE45_17G021600</name>
</gene>
<sequence length="44" mass="4780">MAWALLAALNAYAISVGEAQDRDALEQLNALDLDFGLVVWSECI</sequence>
<protein>
    <submittedName>
        <fullName evidence="1">Uncharacterized protein</fullName>
    </submittedName>
</protein>
<evidence type="ECO:0000313" key="1">
    <source>
        <dbReference type="EMBL" id="KAH7657428.1"/>
    </source>
</evidence>
<proteinExistence type="predicted"/>
<reference evidence="2" key="1">
    <citation type="journal article" date="2022" name="Nat. Commun.">
        <title>Chromosome evolution and the genetic basis of agronomically important traits in greater yam.</title>
        <authorList>
            <person name="Bredeson J.V."/>
            <person name="Lyons J.B."/>
            <person name="Oniyinde I.O."/>
            <person name="Okereke N.R."/>
            <person name="Kolade O."/>
            <person name="Nnabue I."/>
            <person name="Nwadili C.O."/>
            <person name="Hribova E."/>
            <person name="Parker M."/>
            <person name="Nwogha J."/>
            <person name="Shu S."/>
            <person name="Carlson J."/>
            <person name="Kariba R."/>
            <person name="Muthemba S."/>
            <person name="Knop K."/>
            <person name="Barton G.J."/>
            <person name="Sherwood A.V."/>
            <person name="Lopez-Montes A."/>
            <person name="Asiedu R."/>
            <person name="Jamnadass R."/>
            <person name="Muchugi A."/>
            <person name="Goodstein D."/>
            <person name="Egesi C.N."/>
            <person name="Featherston J."/>
            <person name="Asfaw A."/>
            <person name="Simpson G.G."/>
            <person name="Dolezel J."/>
            <person name="Hendre P.S."/>
            <person name="Van Deynze A."/>
            <person name="Kumar P.L."/>
            <person name="Obidiegwu J.E."/>
            <person name="Bhattacharjee R."/>
            <person name="Rokhsar D.S."/>
        </authorList>
    </citation>
    <scope>NUCLEOTIDE SEQUENCE [LARGE SCALE GENOMIC DNA]</scope>
    <source>
        <strain evidence="2">cv. TDa95/00328</strain>
    </source>
</reference>
<accession>A0ACB7UAV6</accession>
<organism evidence="1 2">
    <name type="scientific">Dioscorea alata</name>
    <name type="common">Purple yam</name>
    <dbReference type="NCBI Taxonomy" id="55571"/>
    <lineage>
        <taxon>Eukaryota</taxon>
        <taxon>Viridiplantae</taxon>
        <taxon>Streptophyta</taxon>
        <taxon>Embryophyta</taxon>
        <taxon>Tracheophyta</taxon>
        <taxon>Spermatophyta</taxon>
        <taxon>Magnoliopsida</taxon>
        <taxon>Liliopsida</taxon>
        <taxon>Dioscoreales</taxon>
        <taxon>Dioscoreaceae</taxon>
        <taxon>Dioscorea</taxon>
    </lineage>
</organism>
<dbReference type="EMBL" id="CM037027">
    <property type="protein sequence ID" value="KAH7657428.1"/>
    <property type="molecule type" value="Genomic_DNA"/>
</dbReference>
<name>A0ACB7UAV6_DIOAL</name>
<keyword evidence="2" id="KW-1185">Reference proteome</keyword>
<comment type="caution">
    <text evidence="1">The sequence shown here is derived from an EMBL/GenBank/DDBJ whole genome shotgun (WGS) entry which is preliminary data.</text>
</comment>
<evidence type="ECO:0000313" key="2">
    <source>
        <dbReference type="Proteomes" id="UP000827976"/>
    </source>
</evidence>